<sequence length="795" mass="86689">MEFPSAFAADLSSLTSSLKTAFDSVSQSRSPSEIVSALGELRNTQLFETFSHSPVAQTVVGFYLSFALISWILTPPALPVPYPSGTYDARTASQYFSTRGFTQLARCVEIGGLSVGFILRALVLDKIFKPATEEAETMLGEQRGEELAELLTDLGPTFIKVGQSLSIRSDLLSESYVKGLTKLQDKVPPFPSSEAFKMLEDQLGQSVDALFSTITPEPIASASLGQVYKATVRSTGEEVAIKIQRPRSVEKIALDMHLVRTISAPLKAVFNINTDLVGTVDNWGLGFVDELDYVKEADNARLFSESILRTTLKDVVFAPKPLEKFSTSSILTTEWIDGERLDQSSQADISTLCGVAMNAYLSMMLELGVLHCDPHPGNLLRTPDGRLCILDWGLVTSLDSDLQTTLVEHVAHLTSGDYEEVPNDLVLLGFVPEQMKEKMQEAKIVETLADIYGQWSLGGGANRIDVNSVVDDIRGLTKAGEGSIFQVPPYFFYIGKAFSVLEGIGLTNDPEYSVINACLPYISTRLIADKSDRMAGALDSFIFGPSKNDSDRTIDVERVELLASGVGKFTASSSGELTKDKRALLEDQADALLDVVLSVETPVNDLIIEQMAKILGATTRKGWMQLRERSGLVRNGKRSVLGLLVDPIGLWQSSAIANIDNADENVLAASTRLIELAQEIGGPLLADLGEDEVRELAGVFVQKLANKREKIPAVGTKLLASIVKQTADRLEQRVEGIQKVGKRGAGKEGRGNEDVELKEKENPVDKKHEGESDRLKKARQSLELNQLSLNEPIDV</sequence>
<keyword evidence="5" id="KW-1185">Reference proteome</keyword>
<dbReference type="OrthoDB" id="427480at2759"/>
<dbReference type="PROSITE" id="PS50011">
    <property type="entry name" value="PROTEIN_KINASE_DOM"/>
    <property type="match status" value="1"/>
</dbReference>
<dbReference type="SUPFAM" id="SSF56112">
    <property type="entry name" value="Protein kinase-like (PK-like)"/>
    <property type="match status" value="1"/>
</dbReference>
<protein>
    <recommendedName>
        <fullName evidence="3">Protein kinase domain-containing protein</fullName>
    </recommendedName>
</protein>
<proteinExistence type="inferred from homology"/>
<comment type="caution">
    <text evidence="4">The sequence shown here is derived from an EMBL/GenBank/DDBJ whole genome shotgun (WGS) entry which is preliminary data.</text>
</comment>
<evidence type="ECO:0000259" key="3">
    <source>
        <dbReference type="PROSITE" id="PS50011"/>
    </source>
</evidence>
<feature type="domain" description="Protein kinase" evidence="3">
    <location>
        <begin position="213"/>
        <end position="543"/>
    </location>
</feature>
<evidence type="ECO:0000313" key="5">
    <source>
        <dbReference type="Proteomes" id="UP001165122"/>
    </source>
</evidence>
<dbReference type="Proteomes" id="UP001165122">
    <property type="component" value="Unassembled WGS sequence"/>
</dbReference>
<organism evidence="4 5">
    <name type="scientific">Triparma laevis f. longispina</name>
    <dbReference type="NCBI Taxonomy" id="1714387"/>
    <lineage>
        <taxon>Eukaryota</taxon>
        <taxon>Sar</taxon>
        <taxon>Stramenopiles</taxon>
        <taxon>Ochrophyta</taxon>
        <taxon>Bolidophyceae</taxon>
        <taxon>Parmales</taxon>
        <taxon>Triparmaceae</taxon>
        <taxon>Triparma</taxon>
    </lineage>
</organism>
<dbReference type="InterPro" id="IPR050154">
    <property type="entry name" value="UbiB_kinase"/>
</dbReference>
<evidence type="ECO:0000313" key="4">
    <source>
        <dbReference type="EMBL" id="GMH57931.1"/>
    </source>
</evidence>
<dbReference type="GO" id="GO:0005524">
    <property type="term" value="F:ATP binding"/>
    <property type="evidence" value="ECO:0007669"/>
    <property type="project" value="InterPro"/>
</dbReference>
<dbReference type="AlphaFoldDB" id="A0A9W6ZT60"/>
<dbReference type="InterPro" id="IPR011009">
    <property type="entry name" value="Kinase-like_dom_sf"/>
</dbReference>
<accession>A0A9W6ZT60</accession>
<feature type="region of interest" description="Disordered" evidence="2">
    <location>
        <begin position="741"/>
        <end position="779"/>
    </location>
</feature>
<dbReference type="InterPro" id="IPR000719">
    <property type="entry name" value="Prot_kinase_dom"/>
</dbReference>
<dbReference type="EMBL" id="BRXW01000474">
    <property type="protein sequence ID" value="GMH57931.1"/>
    <property type="molecule type" value="Genomic_DNA"/>
</dbReference>
<dbReference type="CDD" id="cd05121">
    <property type="entry name" value="ABC1_ADCK3-like"/>
    <property type="match status" value="1"/>
</dbReference>
<dbReference type="Pfam" id="PF03109">
    <property type="entry name" value="ABC1"/>
    <property type="match status" value="1"/>
</dbReference>
<feature type="compositionally biased region" description="Basic and acidic residues" evidence="2">
    <location>
        <begin position="745"/>
        <end position="775"/>
    </location>
</feature>
<dbReference type="PANTHER" id="PTHR10566:SF118">
    <property type="entry name" value="PROTEIN KINASE DOMAIN-CONTAINING PROTEIN"/>
    <property type="match status" value="1"/>
</dbReference>
<dbReference type="PANTHER" id="PTHR10566">
    <property type="entry name" value="CHAPERONE-ACTIVITY OF BC1 COMPLEX CABC1 -RELATED"/>
    <property type="match status" value="1"/>
</dbReference>
<dbReference type="InterPro" id="IPR004147">
    <property type="entry name" value="ABC1_dom"/>
</dbReference>
<dbReference type="Gene3D" id="1.10.510.10">
    <property type="entry name" value="Transferase(Phosphotransferase) domain 1"/>
    <property type="match status" value="1"/>
</dbReference>
<reference evidence="5" key="1">
    <citation type="journal article" date="2023" name="Commun. Biol.">
        <title>Genome analysis of Parmales, the sister group of diatoms, reveals the evolutionary specialization of diatoms from phago-mixotrophs to photoautotrophs.</title>
        <authorList>
            <person name="Ban H."/>
            <person name="Sato S."/>
            <person name="Yoshikawa S."/>
            <person name="Yamada K."/>
            <person name="Nakamura Y."/>
            <person name="Ichinomiya M."/>
            <person name="Sato N."/>
            <person name="Blanc-Mathieu R."/>
            <person name="Endo H."/>
            <person name="Kuwata A."/>
            <person name="Ogata H."/>
        </authorList>
    </citation>
    <scope>NUCLEOTIDE SEQUENCE [LARGE SCALE GENOMIC DNA]</scope>
    <source>
        <strain evidence="5">NIES 3700</strain>
    </source>
</reference>
<evidence type="ECO:0000256" key="2">
    <source>
        <dbReference type="SAM" id="MobiDB-lite"/>
    </source>
</evidence>
<comment type="similarity">
    <text evidence="1">Belongs to the protein kinase superfamily. ADCK protein kinase family.</text>
</comment>
<dbReference type="GO" id="GO:0004672">
    <property type="term" value="F:protein kinase activity"/>
    <property type="evidence" value="ECO:0007669"/>
    <property type="project" value="InterPro"/>
</dbReference>
<name>A0A9W6ZT60_9STRA</name>
<evidence type="ECO:0000256" key="1">
    <source>
        <dbReference type="ARBA" id="ARBA00009670"/>
    </source>
</evidence>
<gene>
    <name evidence="4" type="ORF">TrLO_g7270</name>
</gene>